<dbReference type="GO" id="GO:0008284">
    <property type="term" value="P:positive regulation of cell population proliferation"/>
    <property type="evidence" value="ECO:0007669"/>
    <property type="project" value="TreeGrafter"/>
</dbReference>
<name>A0AAW0JRQ4_MYOGA</name>
<evidence type="ECO:0000313" key="5">
    <source>
        <dbReference type="EMBL" id="KAK7829455.1"/>
    </source>
</evidence>
<dbReference type="InterPro" id="IPR051364">
    <property type="entry name" value="Cytokinesis/Rho-signaling"/>
</dbReference>
<dbReference type="PROSITE" id="PS51860">
    <property type="entry name" value="REM_1"/>
    <property type="match status" value="1"/>
</dbReference>
<dbReference type="InterPro" id="IPR012966">
    <property type="entry name" value="AHD"/>
</dbReference>
<dbReference type="GO" id="GO:0007165">
    <property type="term" value="P:signal transduction"/>
    <property type="evidence" value="ECO:0007669"/>
    <property type="project" value="InterPro"/>
</dbReference>
<organism evidence="5 6">
    <name type="scientific">Myodes glareolus</name>
    <name type="common">Bank vole</name>
    <name type="synonym">Clethrionomys glareolus</name>
    <dbReference type="NCBI Taxonomy" id="447135"/>
    <lineage>
        <taxon>Eukaryota</taxon>
        <taxon>Metazoa</taxon>
        <taxon>Chordata</taxon>
        <taxon>Craniata</taxon>
        <taxon>Vertebrata</taxon>
        <taxon>Euteleostomi</taxon>
        <taxon>Mammalia</taxon>
        <taxon>Eutheria</taxon>
        <taxon>Euarchontoglires</taxon>
        <taxon>Glires</taxon>
        <taxon>Rodentia</taxon>
        <taxon>Myomorpha</taxon>
        <taxon>Muroidea</taxon>
        <taxon>Cricetidae</taxon>
        <taxon>Arvicolinae</taxon>
        <taxon>Myodes</taxon>
    </lineage>
</organism>
<evidence type="ECO:0000256" key="3">
    <source>
        <dbReference type="SAM" id="Coils"/>
    </source>
</evidence>
<feature type="coiled-coil region" evidence="3">
    <location>
        <begin position="51"/>
        <end position="78"/>
    </location>
</feature>
<feature type="domain" description="REM-1" evidence="4">
    <location>
        <begin position="1"/>
        <end position="74"/>
    </location>
</feature>
<keyword evidence="6" id="KW-1185">Reference proteome</keyword>
<dbReference type="GO" id="GO:0030097">
    <property type="term" value="P:hemopoiesis"/>
    <property type="evidence" value="ECO:0007669"/>
    <property type="project" value="TreeGrafter"/>
</dbReference>
<dbReference type="InterPro" id="IPR011072">
    <property type="entry name" value="HR1_rho-bd"/>
</dbReference>
<keyword evidence="1 2" id="KW-0175">Coiled coil</keyword>
<dbReference type="SMART" id="SM00742">
    <property type="entry name" value="Hr1"/>
    <property type="match status" value="1"/>
</dbReference>
<reference evidence="5 6" key="1">
    <citation type="journal article" date="2023" name="bioRxiv">
        <title>Conserved and derived expression patterns and positive selection on dental genes reveal complex evolutionary context of ever-growing rodent molars.</title>
        <authorList>
            <person name="Calamari Z.T."/>
            <person name="Song A."/>
            <person name="Cohen E."/>
            <person name="Akter M."/>
            <person name="Roy R.D."/>
            <person name="Hallikas O."/>
            <person name="Christensen M.M."/>
            <person name="Li P."/>
            <person name="Marangoni P."/>
            <person name="Jernvall J."/>
            <person name="Klein O.D."/>
        </authorList>
    </citation>
    <scope>NUCLEOTIDE SEQUENCE [LARGE SCALE GENOMIC DNA]</scope>
    <source>
        <strain evidence="5">V071</strain>
    </source>
</reference>
<dbReference type="EMBL" id="JBBHLL010000021">
    <property type="protein sequence ID" value="KAK7829455.1"/>
    <property type="molecule type" value="Genomic_DNA"/>
</dbReference>
<evidence type="ECO:0000256" key="2">
    <source>
        <dbReference type="PROSITE-ProRule" id="PRU01207"/>
    </source>
</evidence>
<gene>
    <name evidence="5" type="ORF">U0070_007229</name>
</gene>
<dbReference type="AlphaFoldDB" id="A0AAW0JRQ4"/>
<dbReference type="PANTHER" id="PTHR21538:SF21">
    <property type="entry name" value="RHOTEKIN-2"/>
    <property type="match status" value="1"/>
</dbReference>
<proteinExistence type="predicted"/>
<evidence type="ECO:0000313" key="6">
    <source>
        <dbReference type="Proteomes" id="UP001488838"/>
    </source>
</evidence>
<dbReference type="Pfam" id="PF08174">
    <property type="entry name" value="Anillin"/>
    <property type="match status" value="1"/>
</dbReference>
<accession>A0AAW0JRQ4</accession>
<evidence type="ECO:0000256" key="1">
    <source>
        <dbReference type="ARBA" id="ARBA00023054"/>
    </source>
</evidence>
<sequence>MEGRLQRGLPAQQDCSIREKIDLEIRMREGIWKLLSLSTKKDQVLRAVKNLMVCHARIEAYTAELHKLEEQIASQTGRRDVNHESKERRPCRGRLALSDIRIPLMWKDYDHFSNKECTQRYAIFCLFRMGAEVFDTDMVIVDQTVTDICFDNVTIFHEAGPDFRIKMDVYSCGAEDPSITSTPRKLAKKLKTSISKAAGRKISSMLQDENQEACLLASSVA</sequence>
<evidence type="ECO:0000259" key="4">
    <source>
        <dbReference type="PROSITE" id="PS51860"/>
    </source>
</evidence>
<comment type="caution">
    <text evidence="5">The sequence shown here is derived from an EMBL/GenBank/DDBJ whole genome shotgun (WGS) entry which is preliminary data.</text>
</comment>
<dbReference type="PANTHER" id="PTHR21538">
    <property type="entry name" value="ANILLIN/RHOTEKIN RTKN"/>
    <property type="match status" value="1"/>
</dbReference>
<dbReference type="Proteomes" id="UP001488838">
    <property type="component" value="Unassembled WGS sequence"/>
</dbReference>
<protein>
    <recommendedName>
        <fullName evidence="4">REM-1 domain-containing protein</fullName>
    </recommendedName>
</protein>